<evidence type="ECO:0000313" key="7">
    <source>
        <dbReference type="EMBL" id="MBZ2206561.1"/>
    </source>
</evidence>
<keyword evidence="8" id="KW-1185">Reference proteome</keyword>
<dbReference type="RefSeq" id="WP_223466491.1">
    <property type="nucleotide sequence ID" value="NZ_JAFBIL020000002.1"/>
</dbReference>
<gene>
    <name evidence="7" type="primary">traF</name>
    <name evidence="7" type="ORF">I4X03_004735</name>
</gene>
<evidence type="ECO:0000259" key="6">
    <source>
        <dbReference type="Pfam" id="PF10502"/>
    </source>
</evidence>
<dbReference type="Pfam" id="PF10502">
    <property type="entry name" value="Peptidase_S26"/>
    <property type="match status" value="1"/>
</dbReference>
<dbReference type="SUPFAM" id="SSF51306">
    <property type="entry name" value="LexA/Signal peptidase"/>
    <property type="match status" value="1"/>
</dbReference>
<sequence>MKPTFKKIIAGISLAGTSVVALGMVCYAVGVRVNTSKSIPVGLYWISGKPVEKGEYVLFCPPQVGVIEEAKRRGYLAAGFCPGNYGYMMKRILAAKGDHVTIAADGVRVNGELLPHSAPLSQDGAGRPLPRFQATNFVIGNTEVLLMSDLSGTSFDGRYTGPIGRSQIKTVIVPVLTW</sequence>
<keyword evidence="4" id="KW-0574">Periplasm</keyword>
<dbReference type="Proteomes" id="UP000809349">
    <property type="component" value="Unassembled WGS sequence"/>
</dbReference>
<evidence type="ECO:0000256" key="3">
    <source>
        <dbReference type="ARBA" id="ARBA00022729"/>
    </source>
</evidence>
<name>A0ABS7SK45_9BURK</name>
<dbReference type="NCBIfam" id="NF010459">
    <property type="entry name" value="PRK13884.1"/>
    <property type="match status" value="1"/>
</dbReference>
<feature type="domain" description="Peptidase S26" evidence="6">
    <location>
        <begin position="20"/>
        <end position="169"/>
    </location>
</feature>
<dbReference type="NCBIfam" id="TIGR02771">
    <property type="entry name" value="TraF_Ti"/>
    <property type="match status" value="1"/>
</dbReference>
<comment type="subcellular location">
    <subcellularLocation>
        <location evidence="1">Periplasm</location>
    </subcellularLocation>
</comment>
<dbReference type="InterPro" id="IPR019533">
    <property type="entry name" value="Peptidase_S26"/>
</dbReference>
<protein>
    <submittedName>
        <fullName evidence="7">Conjugative transfer signal peptidase TraF</fullName>
    </submittedName>
</protein>
<organism evidence="7 8">
    <name type="scientific">Massilia soli</name>
    <dbReference type="NCBI Taxonomy" id="2792854"/>
    <lineage>
        <taxon>Bacteria</taxon>
        <taxon>Pseudomonadati</taxon>
        <taxon>Pseudomonadota</taxon>
        <taxon>Betaproteobacteria</taxon>
        <taxon>Burkholderiales</taxon>
        <taxon>Oxalobacteraceae</taxon>
        <taxon>Telluria group</taxon>
        <taxon>Massilia</taxon>
    </lineage>
</organism>
<comment type="similarity">
    <text evidence="2">Belongs to the peptidase S26C family.</text>
</comment>
<dbReference type="EMBL" id="JAFBIL020000002">
    <property type="protein sequence ID" value="MBZ2206561.1"/>
    <property type="molecule type" value="Genomic_DNA"/>
</dbReference>
<evidence type="ECO:0000256" key="1">
    <source>
        <dbReference type="ARBA" id="ARBA00004418"/>
    </source>
</evidence>
<accession>A0ABS7SK45</accession>
<evidence type="ECO:0000313" key="8">
    <source>
        <dbReference type="Proteomes" id="UP000809349"/>
    </source>
</evidence>
<dbReference type="Gene3D" id="2.10.109.10">
    <property type="entry name" value="Umud Fragment, subunit A"/>
    <property type="match status" value="1"/>
</dbReference>
<keyword evidence="5" id="KW-0184">Conjugation</keyword>
<evidence type="ECO:0000256" key="5">
    <source>
        <dbReference type="ARBA" id="ARBA00022971"/>
    </source>
</evidence>
<keyword evidence="3" id="KW-0732">Signal</keyword>
<reference evidence="7 8" key="1">
    <citation type="submission" date="2021-08" db="EMBL/GenBank/DDBJ databases">
        <title>Massilia sp. R798.</title>
        <authorList>
            <person name="Baek J.H."/>
            <person name="Jung H.S."/>
            <person name="Kim K.R."/>
            <person name="Jeon C.O."/>
        </authorList>
    </citation>
    <scope>NUCLEOTIDE SEQUENCE [LARGE SCALE GENOMIC DNA]</scope>
    <source>
        <strain evidence="7 8">R798</strain>
    </source>
</reference>
<proteinExistence type="inferred from homology"/>
<evidence type="ECO:0000256" key="4">
    <source>
        <dbReference type="ARBA" id="ARBA00022764"/>
    </source>
</evidence>
<comment type="caution">
    <text evidence="7">The sequence shown here is derived from an EMBL/GenBank/DDBJ whole genome shotgun (WGS) entry which is preliminary data.</text>
</comment>
<evidence type="ECO:0000256" key="2">
    <source>
        <dbReference type="ARBA" id="ARBA00005849"/>
    </source>
</evidence>
<dbReference type="InterPro" id="IPR036286">
    <property type="entry name" value="LexA/Signal_pep-like_sf"/>
</dbReference>
<dbReference type="InterPro" id="IPR014139">
    <property type="entry name" value="Peptidase_S26C_TraF"/>
</dbReference>